<evidence type="ECO:0000313" key="9">
    <source>
        <dbReference type="Proteomes" id="UP000381093"/>
    </source>
</evidence>
<dbReference type="Pfam" id="PF02321">
    <property type="entry name" value="OEP"/>
    <property type="match status" value="2"/>
</dbReference>
<comment type="subcellular location">
    <subcellularLocation>
        <location evidence="7">Cell outer membrane</location>
        <topology evidence="7">Peripheral membrane protein</topology>
    </subcellularLocation>
</comment>
<dbReference type="PIRSF" id="PIRSF001892">
    <property type="entry name" value="CyaE"/>
    <property type="match status" value="1"/>
</dbReference>
<dbReference type="InterPro" id="IPR003423">
    <property type="entry name" value="OMP_efflux"/>
</dbReference>
<keyword evidence="2 7" id="KW-0813">Transport</keyword>
<dbReference type="GO" id="GO:0015562">
    <property type="term" value="F:efflux transmembrane transporter activity"/>
    <property type="evidence" value="ECO:0007669"/>
    <property type="project" value="InterPro"/>
</dbReference>
<evidence type="ECO:0000313" key="8">
    <source>
        <dbReference type="EMBL" id="VVO32310.1"/>
    </source>
</evidence>
<keyword evidence="4" id="KW-0812">Transmembrane</keyword>
<dbReference type="SUPFAM" id="SSF56954">
    <property type="entry name" value="Outer membrane efflux proteins (OEP)"/>
    <property type="match status" value="1"/>
</dbReference>
<dbReference type="GO" id="GO:0015288">
    <property type="term" value="F:porin activity"/>
    <property type="evidence" value="ECO:0007669"/>
    <property type="project" value="TreeGrafter"/>
</dbReference>
<proteinExistence type="inferred from homology"/>
<keyword evidence="7" id="KW-0204">Cytolysis</keyword>
<evidence type="ECO:0000256" key="5">
    <source>
        <dbReference type="ARBA" id="ARBA00023136"/>
    </source>
</evidence>
<dbReference type="Proteomes" id="UP000381093">
    <property type="component" value="Unassembled WGS sequence"/>
</dbReference>
<dbReference type="InterPro" id="IPR028351">
    <property type="entry name" value="CyaE"/>
</dbReference>
<evidence type="ECO:0000256" key="3">
    <source>
        <dbReference type="ARBA" id="ARBA00022452"/>
    </source>
</evidence>
<keyword evidence="7" id="KW-0354">Hemolysis</keyword>
<dbReference type="Gene3D" id="1.20.1600.10">
    <property type="entry name" value="Outer membrane efflux proteins (OEP)"/>
    <property type="match status" value="1"/>
</dbReference>
<dbReference type="PANTHER" id="PTHR30026:SF20">
    <property type="entry name" value="OUTER MEMBRANE PROTEIN TOLC"/>
    <property type="match status" value="1"/>
</dbReference>
<dbReference type="AlphaFoldDB" id="A0A5E7EZE0"/>
<keyword evidence="5 7" id="KW-0472">Membrane</keyword>
<dbReference type="GO" id="GO:0009279">
    <property type="term" value="C:cell outer membrane"/>
    <property type="evidence" value="ECO:0007669"/>
    <property type="project" value="UniProtKB-SubCell"/>
</dbReference>
<dbReference type="PANTHER" id="PTHR30026">
    <property type="entry name" value="OUTER MEMBRANE PROTEIN TOLC"/>
    <property type="match status" value="1"/>
</dbReference>
<evidence type="ECO:0000256" key="6">
    <source>
        <dbReference type="ARBA" id="ARBA00023237"/>
    </source>
</evidence>
<keyword evidence="3" id="KW-1134">Transmembrane beta strand</keyword>
<accession>A0A5E7EZE0</accession>
<gene>
    <name evidence="8" type="ORF">PS710_05134</name>
</gene>
<organism evidence="8 9">
    <name type="scientific">Pseudomonas fluorescens</name>
    <dbReference type="NCBI Taxonomy" id="294"/>
    <lineage>
        <taxon>Bacteria</taxon>
        <taxon>Pseudomonadati</taxon>
        <taxon>Pseudomonadota</taxon>
        <taxon>Gammaproteobacteria</taxon>
        <taxon>Pseudomonadales</taxon>
        <taxon>Pseudomonadaceae</taxon>
        <taxon>Pseudomonas</taxon>
    </lineage>
</organism>
<protein>
    <recommendedName>
        <fullName evidence="7">Protein CyaE</fullName>
    </recommendedName>
</protein>
<comment type="function">
    <text evidence="7">CyaE is necessary for transport of calmodulin-sensitive adenylate cyclase-hemolysin (cyclolysin).</text>
</comment>
<dbReference type="GO" id="GO:1990281">
    <property type="term" value="C:efflux pump complex"/>
    <property type="evidence" value="ECO:0007669"/>
    <property type="project" value="TreeGrafter"/>
</dbReference>
<dbReference type="EMBL" id="CABVHW010000024">
    <property type="protein sequence ID" value="VVO32310.1"/>
    <property type="molecule type" value="Genomic_DNA"/>
</dbReference>
<evidence type="ECO:0000256" key="7">
    <source>
        <dbReference type="PIRNR" id="PIRNR001892"/>
    </source>
</evidence>
<evidence type="ECO:0000256" key="4">
    <source>
        <dbReference type="ARBA" id="ARBA00022692"/>
    </source>
</evidence>
<sequence length="473" mass="52535">MRFMLRGVLKITLMYCSTYTYGWEPDILSTAEGISNRHFRELDGAGYPCLFTSLPEQISLEETIERILCHDPQIRLAWAESRVQAARVGISKSAYLPRLDGSVSRYVDNTKKIYHDRPDLSSEGNSSNATNRLSLNWVLIDFGRRDAALRNAQELLQAANANQNAALQKAFISAAQVYYEALAHQQRLSISTSVVQLATENLKTADAKYKSGAAALSDRLQAQTALSQARLHQLIDAGNFKTTMGLIALRIGIAPDVTLRLNGELTELANVHFLKSVDELLLLANKEHPALLAAKSRVNAAEALVDEQRAAGMPTLSLTASLSRTHIDQSFGQYRSARDHSRGIGLELKIPLFDGFERNYQIRNARARVEVEEAELSSSTQQISIEVWASYQSLSVETKSLEQIGELVRQSRQSLEVVQGRYRAGVGSMLELLNALTAYSAAENQHIQTLNAWQISRLRLAASLGRLGFWTMK</sequence>
<reference evidence="8 9" key="1">
    <citation type="submission" date="2019-09" db="EMBL/GenBank/DDBJ databases">
        <authorList>
            <person name="Chandra G."/>
            <person name="Truman W A."/>
        </authorList>
    </citation>
    <scope>NUCLEOTIDE SEQUENCE [LARGE SCALE GENOMIC DNA]</scope>
    <source>
        <strain evidence="8">PS710</strain>
    </source>
</reference>
<dbReference type="GO" id="GO:0031640">
    <property type="term" value="P:killing of cells of another organism"/>
    <property type="evidence" value="ECO:0007669"/>
    <property type="project" value="UniProtKB-KW"/>
</dbReference>
<name>A0A5E7EZE0_PSEFL</name>
<keyword evidence="6 7" id="KW-0998">Cell outer membrane</keyword>
<comment type="similarity">
    <text evidence="1 7">Belongs to the outer membrane factor (OMF) (TC 1.B.17) family.</text>
</comment>
<evidence type="ECO:0000256" key="1">
    <source>
        <dbReference type="ARBA" id="ARBA00007613"/>
    </source>
</evidence>
<evidence type="ECO:0000256" key="2">
    <source>
        <dbReference type="ARBA" id="ARBA00022448"/>
    </source>
</evidence>
<dbReference type="InterPro" id="IPR051906">
    <property type="entry name" value="TolC-like"/>
</dbReference>